<feature type="region of interest" description="Disordered" evidence="2">
    <location>
        <begin position="55"/>
        <end position="84"/>
    </location>
</feature>
<feature type="region of interest" description="Disordered" evidence="2">
    <location>
        <begin position="1"/>
        <end position="32"/>
    </location>
</feature>
<gene>
    <name evidence="3" type="ORF">B4U79_11115</name>
</gene>
<feature type="compositionally biased region" description="Basic residues" evidence="2">
    <location>
        <begin position="1"/>
        <end position="10"/>
    </location>
</feature>
<evidence type="ECO:0000256" key="1">
    <source>
        <dbReference type="SAM" id="Coils"/>
    </source>
</evidence>
<dbReference type="PANTHER" id="PTHR21678:SF0">
    <property type="entry name" value="C3H1-TYPE DOMAIN-CONTAINING PROTEIN"/>
    <property type="match status" value="1"/>
</dbReference>
<dbReference type="InterPro" id="IPR019416">
    <property type="entry name" value="NCBP3"/>
</dbReference>
<comment type="caution">
    <text evidence="3">The sequence shown here is derived from an EMBL/GenBank/DDBJ whole genome shotgun (WGS) entry which is preliminary data.</text>
</comment>
<dbReference type="Pfam" id="PF10309">
    <property type="entry name" value="NCBP3"/>
    <property type="match status" value="1"/>
</dbReference>
<name>A0A3S3QI89_9ACAR</name>
<dbReference type="Gene3D" id="3.30.70.330">
    <property type="match status" value="1"/>
</dbReference>
<dbReference type="GO" id="GO:0003729">
    <property type="term" value="F:mRNA binding"/>
    <property type="evidence" value="ECO:0007669"/>
    <property type="project" value="InterPro"/>
</dbReference>
<evidence type="ECO:0000313" key="4">
    <source>
        <dbReference type="Proteomes" id="UP000285301"/>
    </source>
</evidence>
<dbReference type="OrthoDB" id="5418203at2759"/>
<evidence type="ECO:0000313" key="3">
    <source>
        <dbReference type="EMBL" id="RWS09156.1"/>
    </source>
</evidence>
<dbReference type="InterPro" id="IPR039884">
    <property type="entry name" value="R3HC1/R3HCL"/>
</dbReference>
<feature type="non-terminal residue" evidence="3">
    <location>
        <position position="1"/>
    </location>
</feature>
<sequence length="287" mass="33129">RKKGKQKRPDKKLYIPPAAKHECEKQVEISSETEADDLLKLSNLTLNSVKNIDSRLTKSQEEKNLSTEQPLTEHQRANNEDDISWDNLYDENGDCVKPELLNEFRETLNLKENDNVTINKTTIDYYQFQPYTPVIEESEFPHVLEIYDFSADLKTQDLFTSLSVFNSRDFDIKWVDDTHALAVFASESAALEALKMPYHNMKLRPLTQAIRESKIKAKKCAEFLTPYKQRPETSAALARRLVSGALGIKMNLTTEQRAAEKKKLLEAKERRKQAIKQTQDIWEGNVH</sequence>
<dbReference type="EMBL" id="NCKU01002630">
    <property type="protein sequence ID" value="RWS09156.1"/>
    <property type="molecule type" value="Genomic_DNA"/>
</dbReference>
<proteinExistence type="predicted"/>
<dbReference type="GO" id="GO:0000340">
    <property type="term" value="F:RNA 7-methylguanosine cap binding"/>
    <property type="evidence" value="ECO:0007669"/>
    <property type="project" value="InterPro"/>
</dbReference>
<reference evidence="3 4" key="1">
    <citation type="journal article" date="2018" name="Gigascience">
        <title>Genomes of trombidid mites reveal novel predicted allergens and laterally-transferred genes associated with secondary metabolism.</title>
        <authorList>
            <person name="Dong X."/>
            <person name="Chaisiri K."/>
            <person name="Xia D."/>
            <person name="Armstrong S.D."/>
            <person name="Fang Y."/>
            <person name="Donnelly M.J."/>
            <person name="Kadowaki T."/>
            <person name="McGarry J.W."/>
            <person name="Darby A.C."/>
            <person name="Makepeace B.L."/>
        </authorList>
    </citation>
    <scope>NUCLEOTIDE SEQUENCE [LARGE SCALE GENOMIC DNA]</scope>
    <source>
        <strain evidence="3">UoL-WK</strain>
    </source>
</reference>
<dbReference type="InterPro" id="IPR012677">
    <property type="entry name" value="Nucleotide-bd_a/b_plait_sf"/>
</dbReference>
<keyword evidence="4" id="KW-1185">Reference proteome</keyword>
<dbReference type="PANTHER" id="PTHR21678">
    <property type="entry name" value="GROWTH INHIBITION AND DIFFERENTIATION RELATED PROTEIN 88"/>
    <property type="match status" value="1"/>
</dbReference>
<feature type="compositionally biased region" description="Basic and acidic residues" evidence="2">
    <location>
        <begin position="55"/>
        <end position="79"/>
    </location>
</feature>
<dbReference type="AlphaFoldDB" id="A0A3S3QI89"/>
<organism evidence="3 4">
    <name type="scientific">Dinothrombium tinctorium</name>
    <dbReference type="NCBI Taxonomy" id="1965070"/>
    <lineage>
        <taxon>Eukaryota</taxon>
        <taxon>Metazoa</taxon>
        <taxon>Ecdysozoa</taxon>
        <taxon>Arthropoda</taxon>
        <taxon>Chelicerata</taxon>
        <taxon>Arachnida</taxon>
        <taxon>Acari</taxon>
        <taxon>Acariformes</taxon>
        <taxon>Trombidiformes</taxon>
        <taxon>Prostigmata</taxon>
        <taxon>Anystina</taxon>
        <taxon>Parasitengona</taxon>
        <taxon>Trombidioidea</taxon>
        <taxon>Trombidiidae</taxon>
        <taxon>Dinothrombium</taxon>
    </lineage>
</organism>
<feature type="coiled-coil region" evidence="1">
    <location>
        <begin position="250"/>
        <end position="278"/>
    </location>
</feature>
<evidence type="ECO:0000256" key="2">
    <source>
        <dbReference type="SAM" id="MobiDB-lite"/>
    </source>
</evidence>
<accession>A0A3S3QI89</accession>
<keyword evidence="1" id="KW-0175">Coiled coil</keyword>
<dbReference type="Proteomes" id="UP000285301">
    <property type="component" value="Unassembled WGS sequence"/>
</dbReference>
<protein>
    <submittedName>
        <fullName evidence="3">Coiled-coil domain-containing protein R3HCC1L-like protein</fullName>
    </submittedName>
</protein>